<feature type="binding site" evidence="13">
    <location>
        <begin position="413"/>
        <end position="416"/>
    </location>
    <ligand>
        <name>meso-2,6-diaminopimelate</name>
        <dbReference type="ChEBI" id="CHEBI:57791"/>
    </ligand>
</feature>
<evidence type="ECO:0000256" key="1">
    <source>
        <dbReference type="ARBA" id="ARBA00005898"/>
    </source>
</evidence>
<feature type="binding site" evidence="13">
    <location>
        <position position="389"/>
    </location>
    <ligand>
        <name>meso-2,6-diaminopimelate</name>
        <dbReference type="ChEBI" id="CHEBI:57791"/>
    </ligand>
</feature>
<dbReference type="InterPro" id="IPR000713">
    <property type="entry name" value="Mur_ligase_N"/>
</dbReference>
<gene>
    <name evidence="13 18" type="primary">murE</name>
    <name evidence="18" type="ORF">FIV01_11805</name>
</gene>
<keyword evidence="13 18" id="KW-0436">Ligase</keyword>
<evidence type="ECO:0000256" key="10">
    <source>
        <dbReference type="ARBA" id="ARBA00075482"/>
    </source>
</evidence>
<keyword evidence="3 13" id="KW-0133">Cell shape</keyword>
<dbReference type="Gene3D" id="3.40.1190.10">
    <property type="entry name" value="Mur-like, catalytic domain"/>
    <property type="match status" value="1"/>
</dbReference>
<dbReference type="InterPro" id="IPR005761">
    <property type="entry name" value="UDP-N-AcMur-Glu-dNH2Pim_ligase"/>
</dbReference>
<keyword evidence="19" id="KW-1185">Reference proteome</keyword>
<feature type="domain" description="Mur ligase N-terminal catalytic" evidence="15">
    <location>
        <begin position="29"/>
        <end position="105"/>
    </location>
</feature>
<dbReference type="InterPro" id="IPR004101">
    <property type="entry name" value="Mur_ligase_C"/>
</dbReference>
<evidence type="ECO:0000256" key="8">
    <source>
        <dbReference type="ARBA" id="ARBA00066633"/>
    </source>
</evidence>
<comment type="cofactor">
    <cofactor evidence="13">
        <name>Mg(2+)</name>
        <dbReference type="ChEBI" id="CHEBI:18420"/>
    </cofactor>
</comment>
<dbReference type="KEGG" id="vaq:FIV01_11805"/>
<dbReference type="NCBIfam" id="NF001126">
    <property type="entry name" value="PRK00139.1-4"/>
    <property type="match status" value="1"/>
</dbReference>
<dbReference type="GO" id="GO:0005737">
    <property type="term" value="C:cytoplasm"/>
    <property type="evidence" value="ECO:0007669"/>
    <property type="project" value="UniProtKB-SubCell"/>
</dbReference>
<comment type="caution">
    <text evidence="13">Lacks conserved residue(s) required for the propagation of feature annotation.</text>
</comment>
<dbReference type="PANTHER" id="PTHR23135">
    <property type="entry name" value="MUR LIGASE FAMILY MEMBER"/>
    <property type="match status" value="1"/>
</dbReference>
<comment type="PTM">
    <text evidence="13">Carboxylation is probably crucial for Mg(2+) binding and, consequently, for the gamma-phosphate positioning of ATP.</text>
</comment>
<keyword evidence="6 13" id="KW-0961">Cell wall biogenesis/degradation</keyword>
<evidence type="ECO:0000256" key="3">
    <source>
        <dbReference type="ARBA" id="ARBA00022960"/>
    </source>
</evidence>
<feature type="binding site" evidence="13">
    <location>
        <position position="196"/>
    </location>
    <ligand>
        <name>UDP-N-acetyl-alpha-D-muramoyl-L-alanyl-D-glutamate</name>
        <dbReference type="ChEBI" id="CHEBI:83900"/>
    </ligand>
</feature>
<keyword evidence="13" id="KW-0963">Cytoplasm</keyword>
<comment type="similarity">
    <text evidence="1 13">Belongs to the MurCDEF family. MurE subfamily.</text>
</comment>
<feature type="domain" description="Mur ligase central" evidence="17">
    <location>
        <begin position="117"/>
        <end position="317"/>
    </location>
</feature>
<protein>
    <recommendedName>
        <fullName evidence="9 13">UDP-N-acetylmuramoyl-L-alanyl-D-glutamate--2,6-diaminopimelate ligase</fullName>
        <ecNumber evidence="8 13">6.3.2.13</ecNumber>
    </recommendedName>
    <alternativeName>
        <fullName evidence="10 13">Meso-A2pm-adding enzyme</fullName>
    </alternativeName>
    <alternativeName>
        <fullName evidence="11 13">Meso-diaminopimelate-adding enzyme</fullName>
    </alternativeName>
    <alternativeName>
        <fullName evidence="12 13">UDP-MurNAc-L-Ala-D-Glu:meso-diaminopimelate ligase</fullName>
    </alternativeName>
    <alternativeName>
        <fullName evidence="13">UDP-MurNAc-tripeptide synthetase</fullName>
    </alternativeName>
    <alternativeName>
        <fullName evidence="13">UDP-N-acetylmuramyl-tripeptide synthetase</fullName>
    </alternativeName>
</protein>
<keyword evidence="4 13" id="KW-0573">Peptidoglycan synthesis</keyword>
<name>A0A5P9CLM6_9VIBR</name>
<dbReference type="Pfam" id="PF08245">
    <property type="entry name" value="Mur_ligase_M"/>
    <property type="match status" value="1"/>
</dbReference>
<dbReference type="SUPFAM" id="SSF53623">
    <property type="entry name" value="MurD-like peptide ligases, catalytic domain"/>
    <property type="match status" value="1"/>
</dbReference>
<dbReference type="HAMAP" id="MF_00208">
    <property type="entry name" value="MurE"/>
    <property type="match status" value="1"/>
</dbReference>
<evidence type="ECO:0000313" key="19">
    <source>
        <dbReference type="Proteomes" id="UP000326936"/>
    </source>
</evidence>
<dbReference type="Gene3D" id="3.90.190.20">
    <property type="entry name" value="Mur ligase, C-terminal domain"/>
    <property type="match status" value="1"/>
</dbReference>
<evidence type="ECO:0000256" key="11">
    <source>
        <dbReference type="ARBA" id="ARBA00076158"/>
    </source>
</evidence>
<dbReference type="GO" id="GO:0051301">
    <property type="term" value="P:cell division"/>
    <property type="evidence" value="ECO:0007669"/>
    <property type="project" value="UniProtKB-KW"/>
</dbReference>
<keyword evidence="5 13" id="KW-0131">Cell cycle</keyword>
<evidence type="ECO:0000256" key="5">
    <source>
        <dbReference type="ARBA" id="ARBA00023306"/>
    </source>
</evidence>
<evidence type="ECO:0000259" key="17">
    <source>
        <dbReference type="Pfam" id="PF08245"/>
    </source>
</evidence>
<evidence type="ECO:0000256" key="7">
    <source>
        <dbReference type="ARBA" id="ARBA00050251"/>
    </source>
</evidence>
<reference evidence="18 19" key="1">
    <citation type="submission" date="2019-10" db="EMBL/GenBank/DDBJ databases">
        <title>Complete genome sequence of Vibrio sp. strain THAF100, isolated from non-filtered water from the water column of tank 6 of a marine aquarium containing stony-coral fragments. Water maintained at 26 degree C.</title>
        <authorList>
            <person name="Ruckert C."/>
            <person name="Franco A."/>
            <person name="Kalinowski J."/>
            <person name="Glaeser S."/>
        </authorList>
    </citation>
    <scope>NUCLEOTIDE SEQUENCE [LARGE SCALE GENOMIC DNA]</scope>
    <source>
        <strain evidence="18 19">THAF100</strain>
    </source>
</reference>
<keyword evidence="2 13" id="KW-0132">Cell division</keyword>
<dbReference type="GO" id="GO:0008765">
    <property type="term" value="F:UDP-N-acetylmuramoylalanyl-D-glutamate-2,6-diaminopimelate ligase activity"/>
    <property type="evidence" value="ECO:0007669"/>
    <property type="project" value="UniProtKB-UniRule"/>
</dbReference>
<dbReference type="GO" id="GO:0009252">
    <property type="term" value="P:peptidoglycan biosynthetic process"/>
    <property type="evidence" value="ECO:0007669"/>
    <property type="project" value="UniProtKB-UniRule"/>
</dbReference>
<dbReference type="PANTHER" id="PTHR23135:SF4">
    <property type="entry name" value="UDP-N-ACETYLMURAMOYL-L-ALANYL-D-GLUTAMATE--2,6-DIAMINOPIMELATE LIGASE MURE HOMOLOG, CHLOROPLASTIC"/>
    <property type="match status" value="1"/>
</dbReference>
<dbReference type="Pfam" id="PF01225">
    <property type="entry name" value="Mur_ligase"/>
    <property type="match status" value="1"/>
</dbReference>
<evidence type="ECO:0000256" key="4">
    <source>
        <dbReference type="ARBA" id="ARBA00022984"/>
    </source>
</evidence>
<feature type="binding site" evidence="13">
    <location>
        <position position="34"/>
    </location>
    <ligand>
        <name>UDP-N-acetyl-alpha-D-muramoyl-L-alanyl-D-glutamate</name>
        <dbReference type="ChEBI" id="CHEBI:83900"/>
    </ligand>
</feature>
<dbReference type="NCBIfam" id="TIGR01085">
    <property type="entry name" value="murE"/>
    <property type="match status" value="1"/>
</dbReference>
<dbReference type="AlphaFoldDB" id="A0A5P9CLM6"/>
<evidence type="ECO:0000313" key="18">
    <source>
        <dbReference type="EMBL" id="QFT27116.1"/>
    </source>
</evidence>
<sequence>MAQPMTATELLSPWLDISAENSLDIVVKKLELDSRLVSSGSTFVAVKGHVVDGRDFIDSAIRQGANAVIAETEELDSHGKIEWRRNIPIIYISNLSQYLSHIASRLMPLKHNRLIAVTGTNGKTTITQLIAQWLDLSGKKCAVLGTTGNGFLEALQPAANTTGHALEIQDVLSALEQQGAKYTAMEVSSHGLVQGRVKAQQFEVGVFSNLSRDHLDYHGSMEQYALAKRSLFTEHNCARAVINIDDPIGASLAKEIKSCIPVSLSLIASGQGVYATSIKYASTGIELTFSGQFGEGCFTVPLVGEFNASNILLAFATLLSLGIEKNQLLGSAGQLQSVLGRMELFQAESKAKVIVDYAHTPDALEKALLALKRHCNGKLWVIFGCGGDRDKGKRPMMAAIGESLADEVILTDDNPRSESPIEIVKDMLAGMTLPTKATVEHDRYQALAYALRHSCADDIILLAGKGHEDYQIIDDKTLHYSDRESALQLLELTQ</sequence>
<dbReference type="SUPFAM" id="SSF53244">
    <property type="entry name" value="MurD-like peptide ligases, peptide-binding domain"/>
    <property type="match status" value="1"/>
</dbReference>
<dbReference type="Pfam" id="PF02875">
    <property type="entry name" value="Mur_ligase_C"/>
    <property type="match status" value="1"/>
</dbReference>
<dbReference type="EC" id="6.3.2.13" evidence="8 13"/>
<keyword evidence="13" id="KW-0547">Nucleotide-binding</keyword>
<evidence type="ECO:0000256" key="9">
    <source>
        <dbReference type="ARBA" id="ARBA00072883"/>
    </source>
</evidence>
<dbReference type="Proteomes" id="UP000326936">
    <property type="component" value="Chromosome"/>
</dbReference>
<feature type="short sequence motif" description="Meso-diaminopimelate recognition motif" evidence="13">
    <location>
        <begin position="413"/>
        <end position="416"/>
    </location>
</feature>
<organism evidence="18 19">
    <name type="scientific">Vibrio aquimaris</name>
    <dbReference type="NCBI Taxonomy" id="2587862"/>
    <lineage>
        <taxon>Bacteria</taxon>
        <taxon>Pseudomonadati</taxon>
        <taxon>Pseudomonadota</taxon>
        <taxon>Gammaproteobacteria</taxon>
        <taxon>Vibrionales</taxon>
        <taxon>Vibrionaceae</taxon>
        <taxon>Vibrio</taxon>
    </lineage>
</organism>
<evidence type="ECO:0000256" key="14">
    <source>
        <dbReference type="RuleBase" id="RU004135"/>
    </source>
</evidence>
<dbReference type="RefSeq" id="WP_152431156.1">
    <property type="nucleotide sequence ID" value="NZ_CBCSDK010000001.1"/>
</dbReference>
<evidence type="ECO:0000256" key="2">
    <source>
        <dbReference type="ARBA" id="ARBA00022618"/>
    </source>
</evidence>
<evidence type="ECO:0000256" key="6">
    <source>
        <dbReference type="ARBA" id="ARBA00023316"/>
    </source>
</evidence>
<dbReference type="FunFam" id="3.90.190.20:FF:000006">
    <property type="entry name" value="UDP-N-acetylmuramoyl-L-alanyl-D-glutamate--2,6-diaminopimelate ligase"/>
    <property type="match status" value="1"/>
</dbReference>
<feature type="binding site" evidence="13">
    <location>
        <position position="32"/>
    </location>
    <ligand>
        <name>UDP-N-acetyl-alpha-D-muramoyl-L-alanyl-D-glutamate</name>
        <dbReference type="ChEBI" id="CHEBI:83900"/>
    </ligand>
</feature>
<comment type="catalytic activity">
    <reaction evidence="7 13">
        <text>UDP-N-acetyl-alpha-D-muramoyl-L-alanyl-D-glutamate + meso-2,6-diaminopimelate + ATP = UDP-N-acetyl-alpha-D-muramoyl-L-alanyl-gamma-D-glutamyl-meso-2,6-diaminopimelate + ADP + phosphate + H(+)</text>
        <dbReference type="Rhea" id="RHEA:23676"/>
        <dbReference type="ChEBI" id="CHEBI:15378"/>
        <dbReference type="ChEBI" id="CHEBI:30616"/>
        <dbReference type="ChEBI" id="CHEBI:43474"/>
        <dbReference type="ChEBI" id="CHEBI:57791"/>
        <dbReference type="ChEBI" id="CHEBI:83900"/>
        <dbReference type="ChEBI" id="CHEBI:83905"/>
        <dbReference type="ChEBI" id="CHEBI:456216"/>
        <dbReference type="EC" id="6.3.2.13"/>
    </reaction>
</comment>
<evidence type="ECO:0000256" key="13">
    <source>
        <dbReference type="HAMAP-Rule" id="MF_00208"/>
    </source>
</evidence>
<dbReference type="GO" id="GO:0071555">
    <property type="term" value="P:cell wall organization"/>
    <property type="evidence" value="ECO:0007669"/>
    <property type="project" value="UniProtKB-KW"/>
</dbReference>
<feature type="binding site" evidence="13">
    <location>
        <begin position="161"/>
        <end position="162"/>
    </location>
    <ligand>
        <name>UDP-N-acetyl-alpha-D-muramoyl-L-alanyl-D-glutamate</name>
        <dbReference type="ChEBI" id="CHEBI:83900"/>
    </ligand>
</feature>
<dbReference type="GO" id="GO:0008360">
    <property type="term" value="P:regulation of cell shape"/>
    <property type="evidence" value="ECO:0007669"/>
    <property type="project" value="UniProtKB-KW"/>
</dbReference>
<dbReference type="InterPro" id="IPR013221">
    <property type="entry name" value="Mur_ligase_cen"/>
</dbReference>
<evidence type="ECO:0000256" key="12">
    <source>
        <dbReference type="ARBA" id="ARBA00081560"/>
    </source>
</evidence>
<dbReference type="GO" id="GO:0005524">
    <property type="term" value="F:ATP binding"/>
    <property type="evidence" value="ECO:0007669"/>
    <property type="project" value="UniProtKB-UniRule"/>
</dbReference>
<feature type="binding site" evidence="13">
    <location>
        <begin position="119"/>
        <end position="125"/>
    </location>
    <ligand>
        <name>ATP</name>
        <dbReference type="ChEBI" id="CHEBI:30616"/>
    </ligand>
</feature>
<dbReference type="OrthoDB" id="9800958at2"/>
<keyword evidence="13" id="KW-0460">Magnesium</keyword>
<feature type="binding site" evidence="13">
    <location>
        <position position="188"/>
    </location>
    <ligand>
        <name>UDP-N-acetyl-alpha-D-muramoyl-L-alanyl-D-glutamate</name>
        <dbReference type="ChEBI" id="CHEBI:83900"/>
    </ligand>
</feature>
<dbReference type="EMBL" id="CP045350">
    <property type="protein sequence ID" value="QFT27116.1"/>
    <property type="molecule type" value="Genomic_DNA"/>
</dbReference>
<proteinExistence type="inferred from homology"/>
<dbReference type="Gene3D" id="3.40.1390.10">
    <property type="entry name" value="MurE/MurF, N-terminal domain"/>
    <property type="match status" value="1"/>
</dbReference>
<keyword evidence="13" id="KW-0067">ATP-binding</keyword>
<dbReference type="InterPro" id="IPR035911">
    <property type="entry name" value="MurE/MurF_N"/>
</dbReference>
<evidence type="ECO:0000259" key="15">
    <source>
        <dbReference type="Pfam" id="PF01225"/>
    </source>
</evidence>
<feature type="modified residue" description="N6-carboxylysine" evidence="13">
    <location>
        <position position="228"/>
    </location>
</feature>
<feature type="binding site" evidence="13">
    <location>
        <position position="194"/>
    </location>
    <ligand>
        <name>UDP-N-acetyl-alpha-D-muramoyl-L-alanyl-D-glutamate</name>
        <dbReference type="ChEBI" id="CHEBI:83900"/>
    </ligand>
</feature>
<dbReference type="InterPro" id="IPR036565">
    <property type="entry name" value="Mur-like_cat_sf"/>
</dbReference>
<accession>A0A5P9CLM6</accession>
<feature type="binding site" evidence="13">
    <location>
        <position position="160"/>
    </location>
    <ligand>
        <name>UDP-N-acetyl-alpha-D-muramoyl-L-alanyl-D-glutamate</name>
        <dbReference type="ChEBI" id="CHEBI:83900"/>
    </ligand>
</feature>
<dbReference type="GO" id="GO:0000287">
    <property type="term" value="F:magnesium ion binding"/>
    <property type="evidence" value="ECO:0007669"/>
    <property type="project" value="UniProtKB-UniRule"/>
</dbReference>
<dbReference type="SUPFAM" id="SSF63418">
    <property type="entry name" value="MurE/MurF N-terminal domain"/>
    <property type="match status" value="1"/>
</dbReference>
<dbReference type="InterPro" id="IPR036615">
    <property type="entry name" value="Mur_ligase_C_dom_sf"/>
</dbReference>
<feature type="binding site" evidence="13">
    <location>
        <position position="468"/>
    </location>
    <ligand>
        <name>meso-2,6-diaminopimelate</name>
        <dbReference type="ChEBI" id="CHEBI:57791"/>
    </ligand>
</feature>
<dbReference type="UniPathway" id="UPA00219"/>
<comment type="subcellular location">
    <subcellularLocation>
        <location evidence="13 14">Cytoplasm</location>
    </subcellularLocation>
</comment>
<dbReference type="NCBIfam" id="NF001123">
    <property type="entry name" value="PRK00139.1-1"/>
    <property type="match status" value="1"/>
</dbReference>
<feature type="binding site" evidence="13">
    <location>
        <position position="464"/>
    </location>
    <ligand>
        <name>meso-2,6-diaminopimelate</name>
        <dbReference type="ChEBI" id="CHEBI:57791"/>
    </ligand>
</feature>
<comment type="pathway">
    <text evidence="13 14">Cell wall biogenesis; peptidoglycan biosynthesis.</text>
</comment>
<evidence type="ECO:0000259" key="16">
    <source>
        <dbReference type="Pfam" id="PF02875"/>
    </source>
</evidence>
<comment type="function">
    <text evidence="13">Catalyzes the addition of meso-diaminopimelic acid to the nucleotide precursor UDP-N-acetylmuramoyl-L-alanyl-D-glutamate (UMAG) in the biosynthesis of bacterial cell-wall peptidoglycan.</text>
</comment>
<feature type="domain" description="Mur ligase C-terminal" evidence="16">
    <location>
        <begin position="340"/>
        <end position="466"/>
    </location>
</feature>